<comment type="caution">
    <text evidence="3">The sequence shown here is derived from an EMBL/GenBank/DDBJ whole genome shotgun (WGS) entry which is preliminary data.</text>
</comment>
<feature type="compositionally biased region" description="Basic and acidic residues" evidence="2">
    <location>
        <begin position="1018"/>
        <end position="1033"/>
    </location>
</feature>
<dbReference type="EMBL" id="JAGTXO010000005">
    <property type="protein sequence ID" value="KAG8468116.1"/>
    <property type="molecule type" value="Genomic_DNA"/>
</dbReference>
<dbReference type="PANTHER" id="PTHR21574">
    <property type="entry name" value="CENTROSOMAL PROTEIN OF 120 KDA"/>
    <property type="match status" value="1"/>
</dbReference>
<dbReference type="GO" id="GO:0010564">
    <property type="term" value="P:regulation of cell cycle process"/>
    <property type="evidence" value="ECO:0007669"/>
    <property type="project" value="TreeGrafter"/>
</dbReference>
<dbReference type="GO" id="GO:0005815">
    <property type="term" value="C:microtubule organizing center"/>
    <property type="evidence" value="ECO:0007669"/>
    <property type="project" value="TreeGrafter"/>
</dbReference>
<organism evidence="3 4">
    <name type="scientific">Diacronema lutheri</name>
    <name type="common">Unicellular marine alga</name>
    <name type="synonym">Monochrysis lutheri</name>
    <dbReference type="NCBI Taxonomy" id="2081491"/>
    <lineage>
        <taxon>Eukaryota</taxon>
        <taxon>Haptista</taxon>
        <taxon>Haptophyta</taxon>
        <taxon>Pavlovophyceae</taxon>
        <taxon>Pavlovales</taxon>
        <taxon>Pavlovaceae</taxon>
        <taxon>Diacronema</taxon>
    </lineage>
</organism>
<reference evidence="3" key="1">
    <citation type="submission" date="2021-05" db="EMBL/GenBank/DDBJ databases">
        <title>The genome of the haptophyte Pavlova lutheri (Diacronema luteri, Pavlovales) - a model for lipid biosynthesis in eukaryotic algae.</title>
        <authorList>
            <person name="Hulatt C.J."/>
            <person name="Posewitz M.C."/>
        </authorList>
    </citation>
    <scope>NUCLEOTIDE SEQUENCE</scope>
    <source>
        <strain evidence="3">NIVA-4/92</strain>
    </source>
</reference>
<feature type="region of interest" description="Disordered" evidence="2">
    <location>
        <begin position="456"/>
        <end position="486"/>
    </location>
</feature>
<accession>A0A8J5XFY3</accession>
<dbReference type="InterPro" id="IPR039893">
    <property type="entry name" value="CEP120-like"/>
</dbReference>
<keyword evidence="4" id="KW-1185">Reference proteome</keyword>
<feature type="region of interest" description="Disordered" evidence="2">
    <location>
        <begin position="1016"/>
        <end position="1067"/>
    </location>
</feature>
<feature type="region of interest" description="Disordered" evidence="2">
    <location>
        <begin position="136"/>
        <end position="164"/>
    </location>
</feature>
<dbReference type="AlphaFoldDB" id="A0A8J5XFY3"/>
<evidence type="ECO:0000313" key="4">
    <source>
        <dbReference type="Proteomes" id="UP000751190"/>
    </source>
</evidence>
<proteinExistence type="predicted"/>
<sequence length="1112" mass="113344">MESVGGSPPTCELDVAIAVEGPLGEDAARRELSLRAIAFGQRFAPVAFSPAAEGGRCAAQLAASLRLSGEADAAAAWVATNEPVRVEVLERAQVNSQPRVLATCILAQPRLDGADASDAASGWAFADGGMRAEPAERAPALAPSGAGAEGSGAAEQSGAPAHEHEPIGWGAWRCRLRLRLRAGASEAGARALADADGGARRACVAPSAVDAPPARARFHLLLRFSTLRLRRGLSPLAVLGALQLEASFAGSAPFASALVQWSEIARAHEAEREARGGAVQGSVAAAAADSAPAEPPFALATEFVGGALARLDFSPAQFGDAAVLRAVRDTPVVVRLVLHAQRAQGGGDAEPSPLELAAGAVPLTPLAAARMGLAQGGGGGAHDGALATSAILPCDGMLALAAGAERYFSAPADASSAASSIAADSWAAEGLPDDAICAVTVHAQLCAQAAAPARAAPRARARSRSPPQTSVRSPARSPPPPPVRRAPAVRDFAWACEQQPALAAGGGGLAGAHVPVGGASRSSEWQFRLCASMLRVTDAGFATSAALNLFAKLYTHLGAAAGARDGGGDGVPPTGGTLSARAVATRPAVALRKGSSAALPPHALALVLTATPAALLSALSACPLLLELWHRDRYAADEPVAAGTVDLVELLTVPPSPVPLAAALGGAARAAAARGVAPAVAPVWRRELRLHVPLHAVGGKPGEGALGRAPGAFALVLLELFESPLPPPRSARARAVDADEAPPTASAAAHRRPATADGARAPRTARGGSMRAKAAADGGESVPRRLLDAVQRQYALRERQREQAQHGQAQALLAIEAKLRAHAAVLRTREAALAAAEAGAGAQHAARLRAAESALAAAALAARQQRHELDAEQARMAAKHAELAAATDALRAELHSSKAALASTRESSATQLAQSRAEAAALRETTAQLEASLAEREAQRAAAAAAAQAGDARLRAALHEAEAVRLAHERQIARLLQHTAKQTASLGLEALARSHGQEQQEEAVQLAALREQLNAEAARAREDDERQARDGGEGVHAPASAPPAVSLSGAARVQPPAQPSVLQPDEDTAQAAERLRVRRDSLLQSGLYTASDALIVRMQAQLKALAHRAAAL</sequence>
<feature type="coiled-coil region" evidence="1">
    <location>
        <begin position="912"/>
        <end position="939"/>
    </location>
</feature>
<protein>
    <recommendedName>
        <fullName evidence="5">Centrosomal protein of 120 kDa</fullName>
    </recommendedName>
</protein>
<feature type="compositionally biased region" description="Low complexity" evidence="2">
    <location>
        <begin position="464"/>
        <end position="475"/>
    </location>
</feature>
<feature type="region of interest" description="Disordered" evidence="2">
    <location>
        <begin position="728"/>
        <end position="781"/>
    </location>
</feature>
<gene>
    <name evidence="3" type="ORF">KFE25_007168</name>
</gene>
<feature type="compositionally biased region" description="Low complexity" evidence="2">
    <location>
        <begin position="136"/>
        <end position="160"/>
    </location>
</feature>
<dbReference type="Proteomes" id="UP000751190">
    <property type="component" value="Unassembled WGS sequence"/>
</dbReference>
<evidence type="ECO:0000256" key="2">
    <source>
        <dbReference type="SAM" id="MobiDB-lite"/>
    </source>
</evidence>
<dbReference type="PANTHER" id="PTHR21574:SF0">
    <property type="entry name" value="CENTROSOMAL PROTEIN OF 120 KDA"/>
    <property type="match status" value="1"/>
</dbReference>
<name>A0A8J5XFY3_DIALT</name>
<evidence type="ECO:0008006" key="5">
    <source>
        <dbReference type="Google" id="ProtNLM"/>
    </source>
</evidence>
<feature type="compositionally biased region" description="Low complexity" evidence="2">
    <location>
        <begin position="1037"/>
        <end position="1051"/>
    </location>
</feature>
<keyword evidence="1" id="KW-0175">Coiled coil</keyword>
<evidence type="ECO:0000256" key="1">
    <source>
        <dbReference type="SAM" id="Coils"/>
    </source>
</evidence>
<evidence type="ECO:0000313" key="3">
    <source>
        <dbReference type="EMBL" id="KAG8468116.1"/>
    </source>
</evidence>